<dbReference type="Gene3D" id="3.40.1350.10">
    <property type="match status" value="1"/>
</dbReference>
<organism evidence="1 2">
    <name type="scientific">Streptomyces natalensis ATCC 27448</name>
    <dbReference type="NCBI Taxonomy" id="1240678"/>
    <lineage>
        <taxon>Bacteria</taxon>
        <taxon>Bacillati</taxon>
        <taxon>Actinomycetota</taxon>
        <taxon>Actinomycetes</taxon>
        <taxon>Kitasatosporales</taxon>
        <taxon>Streptomycetaceae</taxon>
        <taxon>Streptomyces</taxon>
    </lineage>
</organism>
<dbReference type="RefSeq" id="WP_030065778.1">
    <property type="nucleotide sequence ID" value="NZ_JRKI01000045.1"/>
</dbReference>
<dbReference type="GO" id="GO:0003677">
    <property type="term" value="F:DNA binding"/>
    <property type="evidence" value="ECO:0007669"/>
    <property type="project" value="UniProtKB-KW"/>
</dbReference>
<dbReference type="EMBL" id="JRKI01000045">
    <property type="protein sequence ID" value="KIZ14887.1"/>
    <property type="molecule type" value="Genomic_DNA"/>
</dbReference>
<dbReference type="InterPro" id="IPR036388">
    <property type="entry name" value="WH-like_DNA-bd_sf"/>
</dbReference>
<accession>A0A0D7CHJ6</accession>
<dbReference type="SUPFAM" id="SSF46767">
    <property type="entry name" value="Methylated DNA-protein cysteine methyltransferase, C-terminal domain"/>
    <property type="match status" value="1"/>
</dbReference>
<evidence type="ECO:0000313" key="1">
    <source>
        <dbReference type="EMBL" id="KIZ14887.1"/>
    </source>
</evidence>
<reference evidence="1 2" key="1">
    <citation type="submission" date="2014-09" db="EMBL/GenBank/DDBJ databases">
        <title>Draft genome sequence of Streptomyces natalensis ATCC 27448, producer of the antifungal pimaricin.</title>
        <authorList>
            <person name="Mendes M.V."/>
            <person name="Beites T."/>
            <person name="Pires S."/>
            <person name="Santos C.L."/>
            <person name="Moradas-Ferreira P."/>
        </authorList>
    </citation>
    <scope>NUCLEOTIDE SEQUENCE [LARGE SCALE GENOMIC DNA]</scope>
    <source>
        <strain evidence="1 2">ATCC 27448</strain>
    </source>
</reference>
<proteinExistence type="predicted"/>
<protein>
    <submittedName>
        <fullName evidence="1">DNA-binding protein</fullName>
    </submittedName>
</protein>
<name>A0A0D7CHJ6_9ACTN</name>
<sequence>MDHLFTVDGCSATPVPPTALAAEGLFERQHLQEWVIAHPAVLGDEVLVITSEFDRWADTDGVPAWDRLDILGLDATGRLVVVELKRGTADRDVHLQAITYAALVSRFDLDTLAQAHRDFLKGRGESLDLETCRQRLLEHVDGDWSPELLQRPRQVIIAADFPKQVTHTMVWLSEMNLDIDLIQAGLWKVQDQLVVGFTKLYPTPEVEEFTLAPARNEAKAAAQKLEERSGARKAVHVIVEAGLLPDGTRIRLVPRHGATETIREAIHVWMGEDSSRGAATWTNGSANQLTWEADGRRYSPTGLAKHIFTSVTGRKADGIQGTTWWDVDTNHVPDTVDPDDWAALAGLSLVRLAKQLSGSGKDWTTLHSLLASLPSGRWTTYGDVAIAVGSAALPVGTHLSTCGQCPNPWRVLNAAGQVSAGFKWSDPTRTDSPADLLAAEGVSFDTGTADPSTRLPLETLKNLLDD</sequence>
<keyword evidence="2" id="KW-1185">Reference proteome</keyword>
<keyword evidence="1" id="KW-0238">DNA-binding</keyword>
<dbReference type="PATRIC" id="fig|1240678.4.peg.6631"/>
<evidence type="ECO:0000313" key="2">
    <source>
        <dbReference type="Proteomes" id="UP000032458"/>
    </source>
</evidence>
<gene>
    <name evidence="1" type="ORF">SNA_30985</name>
</gene>
<dbReference type="AlphaFoldDB" id="A0A0D7CHJ6"/>
<dbReference type="InterPro" id="IPR036217">
    <property type="entry name" value="MethylDNA_cys_MeTrfase_DNAb"/>
</dbReference>
<dbReference type="Gene3D" id="1.10.10.10">
    <property type="entry name" value="Winged helix-like DNA-binding domain superfamily/Winged helix DNA-binding domain"/>
    <property type="match status" value="1"/>
</dbReference>
<comment type="caution">
    <text evidence="1">The sequence shown here is derived from an EMBL/GenBank/DDBJ whole genome shotgun (WGS) entry which is preliminary data.</text>
</comment>
<dbReference type="InterPro" id="IPR011856">
    <property type="entry name" value="tRNA_endonuc-like_dom_sf"/>
</dbReference>
<dbReference type="Proteomes" id="UP000032458">
    <property type="component" value="Unassembled WGS sequence"/>
</dbReference>